<dbReference type="STRING" id="360411.AC812_02560"/>
<sequence length="377" mass="42958">MNAAVEISLCILAWLVALIRLPSVLESNAWRSDRIAFRIWIATFFFALTMTFLVTPIGDAINRLTAPNFSRLLAYCSVAFTLYLTTSSSMATFSTPKNARQLRYLKPYLLFTLGLLTVIYVFFVSHTSRWVEEPTPATAAEMAFKLTLFSYATILCILMALACYRYLEQEMVAVTKYRIIAIILTASGGAAFFFTKTILALGYLWTPLGSPSIHTMSKALMTATAMLWAGSFLHNNVYTRALSIFRGFRYWLAYQDLSYLVKSLDRYCPPVAFIEEKPSFGGFMRRSEYYLYRATIRIFDGKAFIGDILNREKGKELPKGWTDLTLEEANQIFQALKNIYAVGDFWDIVRSFRIASRNLARSRSFGAQEAYGWRPQS</sequence>
<accession>A0A0P6XMV0</accession>
<feature type="transmembrane region" description="Helical" evidence="1">
    <location>
        <begin position="179"/>
        <end position="205"/>
    </location>
</feature>
<evidence type="ECO:0000256" key="1">
    <source>
        <dbReference type="SAM" id="Phobius"/>
    </source>
</evidence>
<feature type="transmembrane region" description="Helical" evidence="1">
    <location>
        <begin position="6"/>
        <end position="25"/>
    </location>
</feature>
<dbReference type="Proteomes" id="UP000050514">
    <property type="component" value="Unassembled WGS sequence"/>
</dbReference>
<keyword evidence="1" id="KW-1133">Transmembrane helix</keyword>
<feature type="transmembrane region" description="Helical" evidence="1">
    <location>
        <begin position="37"/>
        <end position="57"/>
    </location>
</feature>
<evidence type="ECO:0000313" key="3">
    <source>
        <dbReference type="Proteomes" id="UP000050514"/>
    </source>
</evidence>
<reference evidence="2 3" key="1">
    <citation type="submission" date="2015-07" db="EMBL/GenBank/DDBJ databases">
        <title>Draft genome of Bellilinea caldifistulae DSM 17877.</title>
        <authorList>
            <person name="Hemp J."/>
            <person name="Ward L.M."/>
            <person name="Pace L.A."/>
            <person name="Fischer W.W."/>
        </authorList>
    </citation>
    <scope>NUCLEOTIDE SEQUENCE [LARGE SCALE GENOMIC DNA]</scope>
    <source>
        <strain evidence="2 3">GOMI-1</strain>
    </source>
</reference>
<comment type="caution">
    <text evidence="2">The sequence shown here is derived from an EMBL/GenBank/DDBJ whole genome shotgun (WGS) entry which is preliminary data.</text>
</comment>
<protein>
    <submittedName>
        <fullName evidence="2">Uncharacterized protein</fullName>
    </submittedName>
</protein>
<dbReference type="AlphaFoldDB" id="A0A0P6XMV0"/>
<keyword evidence="1" id="KW-0812">Transmembrane</keyword>
<feature type="transmembrane region" description="Helical" evidence="1">
    <location>
        <begin position="107"/>
        <end position="128"/>
    </location>
</feature>
<organism evidence="2 3">
    <name type="scientific">Bellilinea caldifistulae</name>
    <dbReference type="NCBI Taxonomy" id="360411"/>
    <lineage>
        <taxon>Bacteria</taxon>
        <taxon>Bacillati</taxon>
        <taxon>Chloroflexota</taxon>
        <taxon>Anaerolineae</taxon>
        <taxon>Anaerolineales</taxon>
        <taxon>Anaerolineaceae</taxon>
        <taxon>Bellilinea</taxon>
    </lineage>
</organism>
<gene>
    <name evidence="2" type="ORF">AC812_02560</name>
</gene>
<keyword evidence="3" id="KW-1185">Reference proteome</keyword>
<name>A0A0P6XMV0_9CHLR</name>
<dbReference type="EMBL" id="LGHJ01000008">
    <property type="protein sequence ID" value="KPL77748.1"/>
    <property type="molecule type" value="Genomic_DNA"/>
</dbReference>
<feature type="transmembrane region" description="Helical" evidence="1">
    <location>
        <begin position="217"/>
        <end position="238"/>
    </location>
</feature>
<dbReference type="RefSeq" id="WP_061914297.1">
    <property type="nucleotide sequence ID" value="NZ_DF967971.1"/>
</dbReference>
<feature type="transmembrane region" description="Helical" evidence="1">
    <location>
        <begin position="148"/>
        <end position="167"/>
    </location>
</feature>
<evidence type="ECO:0000313" key="2">
    <source>
        <dbReference type="EMBL" id="KPL77748.1"/>
    </source>
</evidence>
<proteinExistence type="predicted"/>
<keyword evidence="1" id="KW-0472">Membrane</keyword>
<feature type="transmembrane region" description="Helical" evidence="1">
    <location>
        <begin position="69"/>
        <end position="86"/>
    </location>
</feature>